<dbReference type="OrthoDB" id="200487at2157"/>
<protein>
    <recommendedName>
        <fullName evidence="1">DUF7344 domain-containing protein</fullName>
    </recommendedName>
</protein>
<dbReference type="EMBL" id="AOHV01000010">
    <property type="protein sequence ID" value="ELY40147.1"/>
    <property type="molecule type" value="Genomic_DNA"/>
</dbReference>
<dbReference type="Proteomes" id="UP000011645">
    <property type="component" value="Unassembled WGS sequence"/>
</dbReference>
<sequence>MATISEEVRTMSEADIETELSLSDIYMLLSNERRLIVIELLARDRSEWDKRDLARELVTRTKGEGHSYSDYQNAHVSLIQTHLPKLRDHGVIRAGGDGERRLDPISPGPAFDLVLNAKNGAALAMSAERALGEGKTGESA</sequence>
<dbReference type="Proteomes" id="UP000000390">
    <property type="component" value="Chromosome"/>
</dbReference>
<dbReference type="STRING" id="795797.HacjB3_05200"/>
<dbReference type="eggNOG" id="arCOG03828">
    <property type="taxonomic scope" value="Archaea"/>
</dbReference>
<keyword evidence="5" id="KW-1185">Reference proteome</keyword>
<dbReference type="KEGG" id="hje:HacjB3_05200"/>
<proteinExistence type="predicted"/>
<evidence type="ECO:0000259" key="1">
    <source>
        <dbReference type="Pfam" id="PF24035"/>
    </source>
</evidence>
<reference evidence="3 5" key="2">
    <citation type="journal article" date="2014" name="PLoS Genet.">
        <title>Phylogenetically driven sequencing of extremely halophilic archaea reveals strategies for static and dynamic osmo-response.</title>
        <authorList>
            <person name="Becker E.A."/>
            <person name="Seitzer P.M."/>
            <person name="Tritt A."/>
            <person name="Larsen D."/>
            <person name="Krusor M."/>
            <person name="Yao A.I."/>
            <person name="Wu D."/>
            <person name="Madern D."/>
            <person name="Eisen J.A."/>
            <person name="Darling A.E."/>
            <person name="Facciotti M.T."/>
        </authorList>
    </citation>
    <scope>NUCLEOTIDE SEQUENCE [LARGE SCALE GENOMIC DNA]</scope>
    <source>
        <strain evidence="3">B3</strain>
        <strain evidence="5">DSM 18796 / CECT 7217 / JCM 14584 / KCTC 4019 / B3</strain>
    </source>
</reference>
<feature type="domain" description="DUF7344" evidence="1">
    <location>
        <begin position="28"/>
        <end position="93"/>
    </location>
</feature>
<evidence type="ECO:0000313" key="3">
    <source>
        <dbReference type="EMBL" id="ELY40147.1"/>
    </source>
</evidence>
<evidence type="ECO:0000313" key="2">
    <source>
        <dbReference type="EMBL" id="ADJ14431.1"/>
    </source>
</evidence>
<dbReference type="EMBL" id="CP002062">
    <property type="protein sequence ID" value="ADJ14431.1"/>
    <property type="molecule type" value="Genomic_DNA"/>
</dbReference>
<reference evidence="2 4" key="1">
    <citation type="journal article" date="2010" name="J. Bacteriol.">
        <title>Complete genome sequence of Halalkalicoccus jeotgali B3(T), an extremely halophilic archaeon.</title>
        <authorList>
            <person name="Roh S.W."/>
            <person name="Nam Y.D."/>
            <person name="Nam S.H."/>
            <person name="Choi S.H."/>
            <person name="Park H.S."/>
            <person name="Bae J.W."/>
        </authorList>
    </citation>
    <scope>NUCLEOTIDE SEQUENCE [LARGE SCALE GENOMIC DNA]</scope>
    <source>
        <strain evidence="2">B3</strain>
        <strain evidence="4">DSM 18796 / CECT 7217 / JCM 14584 / KCTC 4019 / B3</strain>
    </source>
</reference>
<organism evidence="2 4">
    <name type="scientific">Halalkalicoccus jeotgali (strain DSM 18796 / CECT 7217 / JCM 14584 / KCTC 4019 / B3)</name>
    <dbReference type="NCBI Taxonomy" id="795797"/>
    <lineage>
        <taxon>Archaea</taxon>
        <taxon>Methanobacteriati</taxon>
        <taxon>Methanobacteriota</taxon>
        <taxon>Stenosarchaea group</taxon>
        <taxon>Halobacteria</taxon>
        <taxon>Halobacteriales</taxon>
        <taxon>Halococcaceae</taxon>
        <taxon>Halalkalicoccus</taxon>
    </lineage>
</organism>
<dbReference type="InterPro" id="IPR036388">
    <property type="entry name" value="WH-like_DNA-bd_sf"/>
</dbReference>
<evidence type="ECO:0000313" key="4">
    <source>
        <dbReference type="Proteomes" id="UP000000390"/>
    </source>
</evidence>
<dbReference type="HOGENOM" id="CLU_1830544_0_0_2"/>
<dbReference type="Pfam" id="PF24035">
    <property type="entry name" value="DUF7344"/>
    <property type="match status" value="1"/>
</dbReference>
<gene>
    <name evidence="2" type="ordered locus">HacjB3_05200</name>
    <name evidence="3" type="ORF">C497_03585</name>
</gene>
<accession>D8J9L9</accession>
<dbReference type="Gene3D" id="1.10.10.10">
    <property type="entry name" value="Winged helix-like DNA-binding domain superfamily/Winged helix DNA-binding domain"/>
    <property type="match status" value="1"/>
</dbReference>
<evidence type="ECO:0000313" key="5">
    <source>
        <dbReference type="Proteomes" id="UP000011645"/>
    </source>
</evidence>
<dbReference type="InterPro" id="IPR055768">
    <property type="entry name" value="DUF7344"/>
</dbReference>
<dbReference type="AlphaFoldDB" id="D8J9L9"/>
<name>D8J9L9_HALJB</name>
<dbReference type="PATRIC" id="fig|795797.18.peg.1045"/>